<sequence>MRLLLRIGFAAVLIVLVFIVFNRRALPVAPSPSSFWHFDTSDFRSMFHPAPPSQDTPRRKWGVGTGHKVDMAYQETPIEVPNEGIIVIGKLREEDTTWVSQELAEWRNFIYTVDDTSAPNHTPKNKGREALPYLQFLVDHYDDLPAVIVFLHAHRGTYETAWHIDSMDYNNVESIRSLQHDFVQEAGFVNLRCQLSPGCPEEIQPFRNPPKPGDTGEKHYAEAWKEIFGNTKVPEKVAAPCCSQFAVSREQVLQRPRTDYQRMYNWVLNNDLSDEVTSNIMEYMWHIIFGKDPIFCPDVFQCYAQVFGEEVLF</sequence>
<evidence type="ECO:0000313" key="1">
    <source>
        <dbReference type="EMBL" id="OQD75602.1"/>
    </source>
</evidence>
<dbReference type="Pfam" id="PF11913">
    <property type="entry name" value="DUF3431"/>
    <property type="match status" value="1"/>
</dbReference>
<proteinExistence type="predicted"/>
<protein>
    <submittedName>
        <fullName evidence="1">Uncharacterized protein</fullName>
    </submittedName>
</protein>
<comment type="caution">
    <text evidence="1">The sequence shown here is derived from an EMBL/GenBank/DDBJ whole genome shotgun (WGS) entry which is preliminary data.</text>
</comment>
<dbReference type="OMA" id="PINKGRE"/>
<organism evidence="1 2">
    <name type="scientific">Penicillium decumbens</name>
    <dbReference type="NCBI Taxonomy" id="69771"/>
    <lineage>
        <taxon>Eukaryota</taxon>
        <taxon>Fungi</taxon>
        <taxon>Dikarya</taxon>
        <taxon>Ascomycota</taxon>
        <taxon>Pezizomycotina</taxon>
        <taxon>Eurotiomycetes</taxon>
        <taxon>Eurotiomycetidae</taxon>
        <taxon>Eurotiales</taxon>
        <taxon>Aspergillaceae</taxon>
        <taxon>Penicillium</taxon>
    </lineage>
</organism>
<dbReference type="Proteomes" id="UP000191522">
    <property type="component" value="Unassembled WGS sequence"/>
</dbReference>
<dbReference type="PANTHER" id="PTHR37490:SF2">
    <property type="match status" value="1"/>
</dbReference>
<gene>
    <name evidence="1" type="ORF">PENDEC_c006G05304</name>
</gene>
<reference evidence="2" key="1">
    <citation type="journal article" date="2017" name="Nat. Microbiol.">
        <title>Global analysis of biosynthetic gene clusters reveals vast potential of secondary metabolite production in Penicillium species.</title>
        <authorList>
            <person name="Nielsen J.C."/>
            <person name="Grijseels S."/>
            <person name="Prigent S."/>
            <person name="Ji B."/>
            <person name="Dainat J."/>
            <person name="Nielsen K.F."/>
            <person name="Frisvad J.C."/>
            <person name="Workman M."/>
            <person name="Nielsen J."/>
        </authorList>
    </citation>
    <scope>NUCLEOTIDE SEQUENCE [LARGE SCALE GENOMIC DNA]</scope>
    <source>
        <strain evidence="2">IBT 11843</strain>
    </source>
</reference>
<keyword evidence="2" id="KW-1185">Reference proteome</keyword>
<dbReference type="STRING" id="69771.A0A1V6PG31"/>
<dbReference type="InterPro" id="IPR021838">
    <property type="entry name" value="DUF3431"/>
</dbReference>
<dbReference type="PANTHER" id="PTHR37490">
    <property type="entry name" value="EXPRESSED PROTEIN"/>
    <property type="match status" value="1"/>
</dbReference>
<accession>A0A1V6PG31</accession>
<name>A0A1V6PG31_PENDC</name>
<dbReference type="OrthoDB" id="426718at2759"/>
<evidence type="ECO:0000313" key="2">
    <source>
        <dbReference type="Proteomes" id="UP000191522"/>
    </source>
</evidence>
<dbReference type="EMBL" id="MDYL01000006">
    <property type="protein sequence ID" value="OQD75602.1"/>
    <property type="molecule type" value="Genomic_DNA"/>
</dbReference>
<dbReference type="AlphaFoldDB" id="A0A1V6PG31"/>